<evidence type="ECO:0000256" key="1">
    <source>
        <dbReference type="SAM" id="MobiDB-lite"/>
    </source>
</evidence>
<name>A0ABQ6JUK7_9MICO</name>
<feature type="region of interest" description="Disordered" evidence="1">
    <location>
        <begin position="1"/>
        <end position="42"/>
    </location>
</feature>
<comment type="caution">
    <text evidence="2">The sequence shown here is derived from an EMBL/GenBank/DDBJ whole genome shotgun (WGS) entry which is preliminary data.</text>
</comment>
<accession>A0ABQ6JUK7</accession>
<gene>
    <name evidence="2" type="ORF">GCM10025869_25050</name>
</gene>
<organism evidence="2 3">
    <name type="scientific">Homoserinibacter gongjuensis</name>
    <dbReference type="NCBI Taxonomy" id="1162968"/>
    <lineage>
        <taxon>Bacteria</taxon>
        <taxon>Bacillati</taxon>
        <taxon>Actinomycetota</taxon>
        <taxon>Actinomycetes</taxon>
        <taxon>Micrococcales</taxon>
        <taxon>Microbacteriaceae</taxon>
        <taxon>Homoserinibacter</taxon>
    </lineage>
</organism>
<keyword evidence="3" id="KW-1185">Reference proteome</keyword>
<protein>
    <submittedName>
        <fullName evidence="2">Uncharacterized protein</fullName>
    </submittedName>
</protein>
<evidence type="ECO:0000313" key="2">
    <source>
        <dbReference type="EMBL" id="GMA91976.1"/>
    </source>
</evidence>
<reference evidence="3" key="1">
    <citation type="journal article" date="2019" name="Int. J. Syst. Evol. Microbiol.">
        <title>The Global Catalogue of Microorganisms (GCM) 10K type strain sequencing project: providing services to taxonomists for standard genome sequencing and annotation.</title>
        <authorList>
            <consortium name="The Broad Institute Genomics Platform"/>
            <consortium name="The Broad Institute Genome Sequencing Center for Infectious Disease"/>
            <person name="Wu L."/>
            <person name="Ma J."/>
        </authorList>
    </citation>
    <scope>NUCLEOTIDE SEQUENCE [LARGE SCALE GENOMIC DNA]</scope>
    <source>
        <strain evidence="3">NBRC 108755</strain>
    </source>
</reference>
<dbReference type="Proteomes" id="UP001157069">
    <property type="component" value="Unassembled WGS sequence"/>
</dbReference>
<proteinExistence type="predicted"/>
<evidence type="ECO:0000313" key="3">
    <source>
        <dbReference type="Proteomes" id="UP001157069"/>
    </source>
</evidence>
<dbReference type="EMBL" id="BSVA01000001">
    <property type="protein sequence ID" value="GMA91976.1"/>
    <property type="molecule type" value="Genomic_DNA"/>
</dbReference>
<sequence length="68" mass="7283">MRVDEGVGAQIEQGAHAFGLPFDEPELDRARDPEGGQCGGERAGIRGLAEHEEASEHGGWVVGCRERP</sequence>